<proteinExistence type="predicted"/>
<dbReference type="RefSeq" id="WP_105351222.1">
    <property type="nucleotide sequence ID" value="NZ_PUIA01000017.1"/>
</dbReference>
<dbReference type="EMBL" id="PUIA01000017">
    <property type="protein sequence ID" value="PQO36851.1"/>
    <property type="molecule type" value="Genomic_DNA"/>
</dbReference>
<keyword evidence="1" id="KW-0732">Signal</keyword>
<feature type="signal peptide" evidence="1">
    <location>
        <begin position="1"/>
        <end position="23"/>
    </location>
</feature>
<comment type="caution">
    <text evidence="2">The sequence shown here is derived from an EMBL/GenBank/DDBJ whole genome shotgun (WGS) entry which is preliminary data.</text>
</comment>
<accession>A0A2S8FXE4</accession>
<name>A0A2S8FXE4_9BACT</name>
<evidence type="ECO:0000256" key="1">
    <source>
        <dbReference type="SAM" id="SignalP"/>
    </source>
</evidence>
<evidence type="ECO:0000313" key="2">
    <source>
        <dbReference type="EMBL" id="PQO36851.1"/>
    </source>
</evidence>
<dbReference type="OrthoDB" id="292263at2"/>
<dbReference type="Proteomes" id="UP000240009">
    <property type="component" value="Unassembled WGS sequence"/>
</dbReference>
<dbReference type="AlphaFoldDB" id="A0A2S8FXE4"/>
<gene>
    <name evidence="2" type="ORF">C5Y96_06710</name>
</gene>
<evidence type="ECO:0000313" key="3">
    <source>
        <dbReference type="Proteomes" id="UP000240009"/>
    </source>
</evidence>
<sequence>MFRTLLLAAVLIGGMMFVSTSQADAGGRRYYRPYVANYGYYNYPGRVTTYYGGPYYRSHYYGPAYGAPGYNYAPRYYYRPVSTYGYYGYPGYGYSYGYSYGPGVSFRVGF</sequence>
<evidence type="ECO:0008006" key="4">
    <source>
        <dbReference type="Google" id="ProtNLM"/>
    </source>
</evidence>
<organism evidence="2 3">
    <name type="scientific">Blastopirellula marina</name>
    <dbReference type="NCBI Taxonomy" id="124"/>
    <lineage>
        <taxon>Bacteria</taxon>
        <taxon>Pseudomonadati</taxon>
        <taxon>Planctomycetota</taxon>
        <taxon>Planctomycetia</taxon>
        <taxon>Pirellulales</taxon>
        <taxon>Pirellulaceae</taxon>
        <taxon>Blastopirellula</taxon>
    </lineage>
</organism>
<feature type="chain" id="PRO_5015753959" description="Spore coat protein" evidence="1">
    <location>
        <begin position="24"/>
        <end position="110"/>
    </location>
</feature>
<reference evidence="2 3" key="1">
    <citation type="submission" date="2018-02" db="EMBL/GenBank/DDBJ databases">
        <title>Comparative genomes isolates from brazilian mangrove.</title>
        <authorList>
            <person name="Araujo J.E."/>
            <person name="Taketani R.G."/>
            <person name="Silva M.C.P."/>
            <person name="Loureco M.V."/>
            <person name="Andreote F.D."/>
        </authorList>
    </citation>
    <scope>NUCLEOTIDE SEQUENCE [LARGE SCALE GENOMIC DNA]</scope>
    <source>
        <strain evidence="2 3">HEX-2 MGV</strain>
    </source>
</reference>
<protein>
    <recommendedName>
        <fullName evidence="4">Spore coat protein</fullName>
    </recommendedName>
</protein>